<evidence type="ECO:0000313" key="2">
    <source>
        <dbReference type="Proteomes" id="UP000016519"/>
    </source>
</evidence>
<protein>
    <submittedName>
        <fullName evidence="1">Uncharacterized protein</fullName>
    </submittedName>
</protein>
<dbReference type="HOGENOM" id="CLU_3264740_0_0_11"/>
<reference evidence="1 2" key="1">
    <citation type="submission" date="2013-08" db="EMBL/GenBank/DDBJ databases">
        <authorList>
            <person name="Weinstock G."/>
            <person name="Sodergren E."/>
            <person name="Wylie T."/>
            <person name="Fulton L."/>
            <person name="Fulton R."/>
            <person name="Fronick C."/>
            <person name="O'Laughlin M."/>
            <person name="Godfrey J."/>
            <person name="Miner T."/>
            <person name="Herter B."/>
            <person name="Appelbaum E."/>
            <person name="Cordes M."/>
            <person name="Lek S."/>
            <person name="Wollam A."/>
            <person name="Pepin K.H."/>
            <person name="Palsikar V.B."/>
            <person name="Mitreva M."/>
            <person name="Wilson R.K."/>
        </authorList>
    </citation>
    <scope>NUCLEOTIDE SEQUENCE [LARGE SCALE GENOMIC DNA]</scope>
    <source>
        <strain evidence="1 2">F0580</strain>
    </source>
</reference>
<accession>U1QR29</accession>
<sequence>MGYAILYALNHDVFNADLLGTRLSLISACFYAPKHDTFNVA</sequence>
<dbReference type="AlphaFoldDB" id="U1QR29"/>
<proteinExistence type="predicted"/>
<dbReference type="EMBL" id="AWSI01000039">
    <property type="protein sequence ID" value="ERH29935.1"/>
    <property type="molecule type" value="Genomic_DNA"/>
</dbReference>
<dbReference type="Proteomes" id="UP000016519">
    <property type="component" value="Unassembled WGS sequence"/>
</dbReference>
<dbReference type="PATRIC" id="fig|1321816.3.peg.1223"/>
<gene>
    <name evidence="1" type="ORF">HMPREF9244_01388</name>
</gene>
<name>U1QR29_9BIFI</name>
<keyword evidence="2" id="KW-1185">Reference proteome</keyword>
<organism evidence="1 2">
    <name type="scientific">Alloscardovia omnicolens F0580</name>
    <dbReference type="NCBI Taxonomy" id="1321816"/>
    <lineage>
        <taxon>Bacteria</taxon>
        <taxon>Bacillati</taxon>
        <taxon>Actinomycetota</taxon>
        <taxon>Actinomycetes</taxon>
        <taxon>Bifidobacteriales</taxon>
        <taxon>Bifidobacteriaceae</taxon>
        <taxon>Alloscardovia</taxon>
    </lineage>
</organism>
<evidence type="ECO:0000313" key="1">
    <source>
        <dbReference type="EMBL" id="ERH29935.1"/>
    </source>
</evidence>
<comment type="caution">
    <text evidence="1">The sequence shown here is derived from an EMBL/GenBank/DDBJ whole genome shotgun (WGS) entry which is preliminary data.</text>
</comment>